<dbReference type="InterPro" id="IPR011009">
    <property type="entry name" value="Kinase-like_dom_sf"/>
</dbReference>
<dbReference type="SUPFAM" id="SSF56112">
    <property type="entry name" value="Protein kinase-like (PK-like)"/>
    <property type="match status" value="1"/>
</dbReference>
<dbReference type="CDD" id="cd14014">
    <property type="entry name" value="STKc_PknB_like"/>
    <property type="match status" value="1"/>
</dbReference>
<evidence type="ECO:0000313" key="7">
    <source>
        <dbReference type="EMBL" id="GIJ47772.1"/>
    </source>
</evidence>
<comment type="caution">
    <text evidence="7">The sequence shown here is derived from an EMBL/GenBank/DDBJ whole genome shotgun (WGS) entry which is preliminary data.</text>
</comment>
<dbReference type="SMART" id="SM00220">
    <property type="entry name" value="S_TKc"/>
    <property type="match status" value="1"/>
</dbReference>
<sequence length="390" mass="38182">MSIVLPPRPGDPTRIGDHRIVGRLGEGGMGVVHLGHTPGGRPVAVKVVRERFARDAEYRARFRREAVLAKAVTGAFTAAVLAVDADAPAPWLATAFLPGPTLRRAVAARGALAPAAVRALAAGLAEALADIHRVGVVHRDLKPANVILTADGPRVIDFGIARAADVTAITHHGTFVGTPGFMAPEQLTAAGASAASDLFALGALVAFAATGREPFGTGDAASKLVRAARGEVDLSGVDDVFVRGLVGACVAPVPGRRPSAREVLDGVSAWGVLRGGGLGGADGRGGGGRGVFDMGGAVAVDAVTVAPSVASTVDGGRRMSRRALIGAGAAGAAGAVGAAAAWLTGAGSWSGIGSDVGSWSGVGSVAGAGAAGVRAVGGAAGWDGSAGAAG</sequence>
<dbReference type="Proteomes" id="UP000619260">
    <property type="component" value="Unassembled WGS sequence"/>
</dbReference>
<keyword evidence="3" id="KW-0418">Kinase</keyword>
<accession>A0A8J4DT09</accession>
<reference evidence="7" key="1">
    <citation type="submission" date="2021-01" db="EMBL/GenBank/DDBJ databases">
        <title>Whole genome shotgun sequence of Virgisporangium aliadipatigenens NBRC 105644.</title>
        <authorList>
            <person name="Komaki H."/>
            <person name="Tamura T."/>
        </authorList>
    </citation>
    <scope>NUCLEOTIDE SEQUENCE</scope>
    <source>
        <strain evidence="7">NBRC 105644</strain>
    </source>
</reference>
<dbReference type="EMBL" id="BOPF01000017">
    <property type="protein sequence ID" value="GIJ47772.1"/>
    <property type="molecule type" value="Genomic_DNA"/>
</dbReference>
<evidence type="ECO:0000256" key="4">
    <source>
        <dbReference type="ARBA" id="ARBA00022840"/>
    </source>
</evidence>
<evidence type="ECO:0000256" key="1">
    <source>
        <dbReference type="ARBA" id="ARBA00022679"/>
    </source>
</evidence>
<dbReference type="InterPro" id="IPR017441">
    <property type="entry name" value="Protein_kinase_ATP_BS"/>
</dbReference>
<dbReference type="PROSITE" id="PS00107">
    <property type="entry name" value="PROTEIN_KINASE_ATP"/>
    <property type="match status" value="1"/>
</dbReference>
<gene>
    <name evidence="7" type="ORF">Val02_46580</name>
</gene>
<dbReference type="PANTHER" id="PTHR43289">
    <property type="entry name" value="MITOGEN-ACTIVATED PROTEIN KINASE KINASE KINASE 20-RELATED"/>
    <property type="match status" value="1"/>
</dbReference>
<keyword evidence="8" id="KW-1185">Reference proteome</keyword>
<proteinExistence type="predicted"/>
<dbReference type="Pfam" id="PF00069">
    <property type="entry name" value="Pkinase"/>
    <property type="match status" value="1"/>
</dbReference>
<dbReference type="PROSITE" id="PS00108">
    <property type="entry name" value="PROTEIN_KINASE_ST"/>
    <property type="match status" value="1"/>
</dbReference>
<evidence type="ECO:0000256" key="5">
    <source>
        <dbReference type="PROSITE-ProRule" id="PRU10141"/>
    </source>
</evidence>
<dbReference type="AlphaFoldDB" id="A0A8J4DT09"/>
<evidence type="ECO:0000256" key="2">
    <source>
        <dbReference type="ARBA" id="ARBA00022741"/>
    </source>
</evidence>
<dbReference type="PANTHER" id="PTHR43289:SF34">
    <property type="entry name" value="SERINE_THREONINE-PROTEIN KINASE YBDM-RELATED"/>
    <property type="match status" value="1"/>
</dbReference>
<evidence type="ECO:0000256" key="3">
    <source>
        <dbReference type="ARBA" id="ARBA00022777"/>
    </source>
</evidence>
<dbReference type="Gene3D" id="3.30.200.20">
    <property type="entry name" value="Phosphorylase Kinase, domain 1"/>
    <property type="match status" value="1"/>
</dbReference>
<dbReference type="GO" id="GO:0005524">
    <property type="term" value="F:ATP binding"/>
    <property type="evidence" value="ECO:0007669"/>
    <property type="project" value="UniProtKB-UniRule"/>
</dbReference>
<protein>
    <recommendedName>
        <fullName evidence="6">Protein kinase domain-containing protein</fullName>
    </recommendedName>
</protein>
<keyword evidence="1" id="KW-0808">Transferase</keyword>
<evidence type="ECO:0000259" key="6">
    <source>
        <dbReference type="PROSITE" id="PS50011"/>
    </source>
</evidence>
<feature type="binding site" evidence="5">
    <location>
        <position position="46"/>
    </location>
    <ligand>
        <name>ATP</name>
        <dbReference type="ChEBI" id="CHEBI:30616"/>
    </ligand>
</feature>
<feature type="domain" description="Protein kinase" evidence="6">
    <location>
        <begin position="18"/>
        <end position="271"/>
    </location>
</feature>
<dbReference type="GO" id="GO:0004674">
    <property type="term" value="F:protein serine/threonine kinase activity"/>
    <property type="evidence" value="ECO:0007669"/>
    <property type="project" value="TreeGrafter"/>
</dbReference>
<dbReference type="Gene3D" id="1.10.510.10">
    <property type="entry name" value="Transferase(Phosphotransferase) domain 1"/>
    <property type="match status" value="1"/>
</dbReference>
<keyword evidence="2 5" id="KW-0547">Nucleotide-binding</keyword>
<organism evidence="7 8">
    <name type="scientific">Virgisporangium aliadipatigenens</name>
    <dbReference type="NCBI Taxonomy" id="741659"/>
    <lineage>
        <taxon>Bacteria</taxon>
        <taxon>Bacillati</taxon>
        <taxon>Actinomycetota</taxon>
        <taxon>Actinomycetes</taxon>
        <taxon>Micromonosporales</taxon>
        <taxon>Micromonosporaceae</taxon>
        <taxon>Virgisporangium</taxon>
    </lineage>
</organism>
<dbReference type="PROSITE" id="PS50011">
    <property type="entry name" value="PROTEIN_KINASE_DOM"/>
    <property type="match status" value="1"/>
</dbReference>
<dbReference type="InterPro" id="IPR008271">
    <property type="entry name" value="Ser/Thr_kinase_AS"/>
</dbReference>
<keyword evidence="4 5" id="KW-0067">ATP-binding</keyword>
<dbReference type="RefSeq" id="WP_203901278.1">
    <property type="nucleotide sequence ID" value="NZ_BOPF01000017.1"/>
</dbReference>
<evidence type="ECO:0000313" key="8">
    <source>
        <dbReference type="Proteomes" id="UP000619260"/>
    </source>
</evidence>
<dbReference type="InterPro" id="IPR000719">
    <property type="entry name" value="Prot_kinase_dom"/>
</dbReference>
<name>A0A8J4DT09_9ACTN</name>